<dbReference type="Gene3D" id="2.60.40.10">
    <property type="entry name" value="Immunoglobulins"/>
    <property type="match status" value="4"/>
</dbReference>
<dbReference type="AlphaFoldDB" id="A0A1U7SYY9"/>
<dbReference type="PANTHER" id="PTHR12080">
    <property type="entry name" value="SIGNALING LYMPHOCYTIC ACTIVATION MOLECULE"/>
    <property type="match status" value="1"/>
</dbReference>
<evidence type="ECO:0000256" key="1">
    <source>
        <dbReference type="ARBA" id="ARBA00004370"/>
    </source>
</evidence>
<dbReference type="InterPro" id="IPR013783">
    <property type="entry name" value="Ig-like_fold"/>
</dbReference>
<evidence type="ECO:0000256" key="5">
    <source>
        <dbReference type="SAM" id="Phobius"/>
    </source>
</evidence>
<dbReference type="GeneID" id="102375041"/>
<dbReference type="Pfam" id="PF11465">
    <property type="entry name" value="Receptor_2B4"/>
    <property type="match status" value="1"/>
</dbReference>
<feature type="domain" description="Ig-like" evidence="7">
    <location>
        <begin position="126"/>
        <end position="216"/>
    </location>
</feature>
<dbReference type="OrthoDB" id="8741746at2759"/>
<feature type="transmembrane region" description="Helical" evidence="5">
    <location>
        <begin position="450"/>
        <end position="470"/>
    </location>
</feature>
<evidence type="ECO:0000256" key="3">
    <source>
        <dbReference type="ARBA" id="ARBA00023136"/>
    </source>
</evidence>
<dbReference type="InterPro" id="IPR024303">
    <property type="entry name" value="NK_rcpt_2B4_Ig_dom"/>
</dbReference>
<keyword evidence="3 5" id="KW-0472">Membrane</keyword>
<keyword evidence="5" id="KW-0812">Transmembrane</keyword>
<gene>
    <name evidence="9" type="primary">LOC102375041</name>
</gene>
<keyword evidence="2 6" id="KW-0732">Signal</keyword>
<protein>
    <submittedName>
        <fullName evidence="9">T-lymphocyte surface antigen Ly-9-like isoform X1</fullName>
    </submittedName>
</protein>
<dbReference type="KEGG" id="asn:102375041"/>
<feature type="chain" id="PRO_5010580775" evidence="6">
    <location>
        <begin position="24"/>
        <end position="477"/>
    </location>
</feature>
<organism evidence="8 9">
    <name type="scientific">Alligator sinensis</name>
    <name type="common">Chinese alligator</name>
    <dbReference type="NCBI Taxonomy" id="38654"/>
    <lineage>
        <taxon>Eukaryota</taxon>
        <taxon>Metazoa</taxon>
        <taxon>Chordata</taxon>
        <taxon>Craniata</taxon>
        <taxon>Vertebrata</taxon>
        <taxon>Euteleostomi</taxon>
        <taxon>Archelosauria</taxon>
        <taxon>Archosauria</taxon>
        <taxon>Crocodylia</taxon>
        <taxon>Alligatoridae</taxon>
        <taxon>Alligatorinae</taxon>
        <taxon>Alligator</taxon>
    </lineage>
</organism>
<dbReference type="PANTHER" id="PTHR12080:SF18">
    <property type="entry name" value="SLAM FAMILY MEMBER 9"/>
    <property type="match status" value="1"/>
</dbReference>
<dbReference type="Proteomes" id="UP000189705">
    <property type="component" value="Unplaced"/>
</dbReference>
<feature type="signal peptide" evidence="6">
    <location>
        <begin position="1"/>
        <end position="23"/>
    </location>
</feature>
<dbReference type="InterPro" id="IPR003599">
    <property type="entry name" value="Ig_sub"/>
</dbReference>
<dbReference type="SUPFAM" id="SSF48726">
    <property type="entry name" value="Immunoglobulin"/>
    <property type="match status" value="2"/>
</dbReference>
<evidence type="ECO:0000313" key="8">
    <source>
        <dbReference type="Proteomes" id="UP000189705"/>
    </source>
</evidence>
<dbReference type="eggNOG" id="ENOG502SGRG">
    <property type="taxonomic scope" value="Eukaryota"/>
</dbReference>
<reference evidence="9" key="1">
    <citation type="submission" date="2025-08" db="UniProtKB">
        <authorList>
            <consortium name="RefSeq"/>
        </authorList>
    </citation>
    <scope>IDENTIFICATION</scope>
</reference>
<feature type="domain" description="Ig-like" evidence="7">
    <location>
        <begin position="347"/>
        <end position="426"/>
    </location>
</feature>
<comment type="subcellular location">
    <subcellularLocation>
        <location evidence="1">Membrane</location>
    </subcellularLocation>
</comment>
<keyword evidence="8" id="KW-1185">Reference proteome</keyword>
<dbReference type="InterPro" id="IPR007110">
    <property type="entry name" value="Ig-like_dom"/>
</dbReference>
<name>A0A1U7SYY9_ALLSI</name>
<keyword evidence="4" id="KW-0325">Glycoprotein</keyword>
<dbReference type="InterPro" id="IPR036179">
    <property type="entry name" value="Ig-like_dom_sf"/>
</dbReference>
<evidence type="ECO:0000256" key="4">
    <source>
        <dbReference type="ARBA" id="ARBA00023180"/>
    </source>
</evidence>
<dbReference type="SMART" id="SM00409">
    <property type="entry name" value="IG"/>
    <property type="match status" value="2"/>
</dbReference>
<evidence type="ECO:0000256" key="6">
    <source>
        <dbReference type="SAM" id="SignalP"/>
    </source>
</evidence>
<sequence>MKGALGPLVFSLLLLLQAGGCQEVKVKAAVGETVQLQPKTWPSSWVAINWKVKLRLEGYWILRHDQNRTSANPLLTFADRVSFHPGNLSLQINSVTEKESGLYTMDVKLGDGSGITQPLSLGLLLPDRVQQPNIKASTSQERGRCYLTLSCLVPKADWVTYSWSRGISSHPAPEDYWLQEHQADLQLEITKSSSNTFYHCNVSNAISWGMATIDVEPLCNYTGWSGAGTDAPTTEVVRTPEVAPTELVGTPGETVTFPLEIPAGETLDTAAWMIGTESLATVIPGDPPSVVVSDRSYRGRLRVPNDGLSLHITDLRLEDAGSYTAQVNTDKSQFTRLFTLHIYERLPEPMIHCNAQSCVNSSCNMNLSCTIPNGGNKVTYSWSTPQSLRMFSQGSIMIITHPNLLINVTCAVQNPASSSSTTASVKALCAVSATMPAQASSLSYCQAKGLILLLVLGVLITGTVGVHIMASKPPKQD</sequence>
<proteinExistence type="predicted"/>
<dbReference type="RefSeq" id="XP_006039371.2">
    <property type="nucleotide sequence ID" value="XM_006039309.3"/>
</dbReference>
<evidence type="ECO:0000313" key="9">
    <source>
        <dbReference type="RefSeq" id="XP_006039371.2"/>
    </source>
</evidence>
<dbReference type="PROSITE" id="PS50835">
    <property type="entry name" value="IG_LIKE"/>
    <property type="match status" value="2"/>
</dbReference>
<dbReference type="InParanoid" id="A0A1U7SYY9"/>
<dbReference type="InterPro" id="IPR015631">
    <property type="entry name" value="CD2/SLAM_rcpt"/>
</dbReference>
<evidence type="ECO:0000256" key="2">
    <source>
        <dbReference type="ARBA" id="ARBA00022729"/>
    </source>
</evidence>
<accession>A0A1U7SYY9</accession>
<evidence type="ECO:0000259" key="7">
    <source>
        <dbReference type="PROSITE" id="PS50835"/>
    </source>
</evidence>
<keyword evidence="5" id="KW-1133">Transmembrane helix</keyword>
<dbReference type="GO" id="GO:0016020">
    <property type="term" value="C:membrane"/>
    <property type="evidence" value="ECO:0007669"/>
    <property type="project" value="UniProtKB-SubCell"/>
</dbReference>